<comment type="similarity">
    <text evidence="1">Belongs to the aldehyde dehydrogenase family.</text>
</comment>
<evidence type="ECO:0000256" key="1">
    <source>
        <dbReference type="ARBA" id="ARBA00009986"/>
    </source>
</evidence>
<reference evidence="6 7" key="1">
    <citation type="submission" date="2012-02" db="EMBL/GenBank/DDBJ databases">
        <title>Whole genome shotgun sequence of Gordonia terrae NBRC 100016.</title>
        <authorList>
            <person name="Takarada H."/>
            <person name="Hosoyama A."/>
            <person name="Tsuchikane K."/>
            <person name="Katsumata H."/>
            <person name="Yamazaki S."/>
            <person name="Fujita N."/>
        </authorList>
    </citation>
    <scope>NUCLEOTIDE SEQUENCE [LARGE SCALE GENOMIC DNA]</scope>
    <source>
        <strain evidence="6 7">NBRC 100016</strain>
    </source>
</reference>
<dbReference type="Gene3D" id="3.40.605.10">
    <property type="entry name" value="Aldehyde Dehydrogenase, Chain A, domain 1"/>
    <property type="match status" value="1"/>
</dbReference>
<dbReference type="PANTHER" id="PTHR42804">
    <property type="entry name" value="ALDEHYDE DEHYDROGENASE"/>
    <property type="match status" value="1"/>
</dbReference>
<evidence type="ECO:0000313" key="6">
    <source>
        <dbReference type="EMBL" id="GAB46292.1"/>
    </source>
</evidence>
<dbReference type="Pfam" id="PF00171">
    <property type="entry name" value="Aldedh"/>
    <property type="match status" value="1"/>
</dbReference>
<dbReference type="Proteomes" id="UP000004881">
    <property type="component" value="Unassembled WGS sequence"/>
</dbReference>
<evidence type="ECO:0000313" key="7">
    <source>
        <dbReference type="Proteomes" id="UP000004881"/>
    </source>
</evidence>
<sequence length="482" mass="50622">MKRSDVVITNTHKFHIAGEWVDPLSSVTLDVVNPATESPIATIAMGGHDDVDRAVSAARTAFDGFASTTVAARIELLERVIEAYRSRADELASVTSSEMGAPLSVARAGHVPSGLGHLMATLDALREFEFEETIGSTTVVHEPIGVCGFITPWNWPLNQIAAKVAPALAAGCTMVLKPSEIAPLNAIIFAEILDEAGVPAGVFNLVHGDGPTVGAALSAHPEVDMVSFTGSTRAGIEVAKNAAPTVKRVTQELGGKSANIIVDDDAFAEAIERDVIRMVINSGQSCNAGSRILIPASRMDEAADIARKTAAQMVVGPPDDPTTTVGPVVSADQFRKIQDLIRTGIDEGATVVVGGAGRPDGLDSGYFVQPTIFAGVSNDMTIAREEIFGPVMTFIAYTDEDDAVAIANDTVYGLSGYVSSADPDTARRIARRLRTGTVHLNGATLARDAPFGGYKQSGNGREFGRFGLAEFLEVKAIFGANC</sequence>
<dbReference type="InterPro" id="IPR016161">
    <property type="entry name" value="Ald_DH/histidinol_DH"/>
</dbReference>
<gene>
    <name evidence="6" type="ORF">GOTRE_150_00340</name>
</gene>
<protein>
    <recommendedName>
        <fullName evidence="3">aldehyde dehydrogenase (NAD(+))</fullName>
        <ecNumber evidence="3">1.2.1.3</ecNumber>
    </recommendedName>
</protein>
<dbReference type="SUPFAM" id="SSF53720">
    <property type="entry name" value="ALDH-like"/>
    <property type="match status" value="1"/>
</dbReference>
<name>A0ABQ0HK80_9ACTN</name>
<dbReference type="InterPro" id="IPR016162">
    <property type="entry name" value="Ald_DH_N"/>
</dbReference>
<dbReference type="Gene3D" id="3.40.309.10">
    <property type="entry name" value="Aldehyde Dehydrogenase, Chain A, domain 2"/>
    <property type="match status" value="1"/>
</dbReference>
<evidence type="ECO:0000259" key="5">
    <source>
        <dbReference type="Pfam" id="PF00171"/>
    </source>
</evidence>
<comment type="caution">
    <text evidence="6">The sequence shown here is derived from an EMBL/GenBank/DDBJ whole genome shotgun (WGS) entry which is preliminary data.</text>
</comment>
<evidence type="ECO:0000256" key="4">
    <source>
        <dbReference type="ARBA" id="ARBA00049194"/>
    </source>
</evidence>
<dbReference type="EMBL" id="BAFD01000115">
    <property type="protein sequence ID" value="GAB46292.1"/>
    <property type="molecule type" value="Genomic_DNA"/>
</dbReference>
<dbReference type="InterPro" id="IPR015590">
    <property type="entry name" value="Aldehyde_DH_dom"/>
</dbReference>
<dbReference type="PROSITE" id="PS00070">
    <property type="entry name" value="ALDEHYDE_DEHYDR_CYS"/>
    <property type="match status" value="1"/>
</dbReference>
<keyword evidence="2" id="KW-0560">Oxidoreductase</keyword>
<dbReference type="InterPro" id="IPR016160">
    <property type="entry name" value="Ald_DH_CS_CYS"/>
</dbReference>
<dbReference type="EC" id="1.2.1.3" evidence="3"/>
<comment type="catalytic activity">
    <reaction evidence="4">
        <text>an aldehyde + NAD(+) + H2O = a carboxylate + NADH + 2 H(+)</text>
        <dbReference type="Rhea" id="RHEA:16185"/>
        <dbReference type="ChEBI" id="CHEBI:15377"/>
        <dbReference type="ChEBI" id="CHEBI:15378"/>
        <dbReference type="ChEBI" id="CHEBI:17478"/>
        <dbReference type="ChEBI" id="CHEBI:29067"/>
        <dbReference type="ChEBI" id="CHEBI:57540"/>
        <dbReference type="ChEBI" id="CHEBI:57945"/>
        <dbReference type="EC" id="1.2.1.3"/>
    </reaction>
</comment>
<dbReference type="CDD" id="cd07138">
    <property type="entry name" value="ALDH_CddD_SSP0762"/>
    <property type="match status" value="1"/>
</dbReference>
<keyword evidence="7" id="KW-1185">Reference proteome</keyword>
<evidence type="ECO:0000256" key="2">
    <source>
        <dbReference type="ARBA" id="ARBA00023002"/>
    </source>
</evidence>
<organism evidence="6 7">
    <name type="scientific">Gordonia terrae NBRC 100016</name>
    <dbReference type="NCBI Taxonomy" id="1089454"/>
    <lineage>
        <taxon>Bacteria</taxon>
        <taxon>Bacillati</taxon>
        <taxon>Actinomycetota</taxon>
        <taxon>Actinomycetes</taxon>
        <taxon>Mycobacteriales</taxon>
        <taxon>Gordoniaceae</taxon>
        <taxon>Gordonia</taxon>
    </lineage>
</organism>
<accession>A0ABQ0HK80</accession>
<dbReference type="InterPro" id="IPR016163">
    <property type="entry name" value="Ald_DH_C"/>
</dbReference>
<dbReference type="PANTHER" id="PTHR42804:SF1">
    <property type="entry name" value="ALDEHYDE DEHYDROGENASE-RELATED"/>
    <property type="match status" value="1"/>
</dbReference>
<proteinExistence type="inferred from homology"/>
<feature type="domain" description="Aldehyde dehydrogenase" evidence="5">
    <location>
        <begin position="20"/>
        <end position="477"/>
    </location>
</feature>
<evidence type="ECO:0000256" key="3">
    <source>
        <dbReference type="ARBA" id="ARBA00024226"/>
    </source>
</evidence>